<evidence type="ECO:0000313" key="1">
    <source>
        <dbReference type="EMBL" id="WKA12996.1"/>
    </source>
</evidence>
<organism evidence="1 2">
    <name type="scientific">Vitis vinifera</name>
    <name type="common">Grape</name>
    <dbReference type="NCBI Taxonomy" id="29760"/>
    <lineage>
        <taxon>Eukaryota</taxon>
        <taxon>Viridiplantae</taxon>
        <taxon>Streptophyta</taxon>
        <taxon>Embryophyta</taxon>
        <taxon>Tracheophyta</taxon>
        <taxon>Spermatophyta</taxon>
        <taxon>Magnoliopsida</taxon>
        <taxon>eudicotyledons</taxon>
        <taxon>Gunneridae</taxon>
        <taxon>Pentapetalae</taxon>
        <taxon>rosids</taxon>
        <taxon>Vitales</taxon>
        <taxon>Vitaceae</taxon>
        <taxon>Viteae</taxon>
        <taxon>Vitis</taxon>
    </lineage>
</organism>
<sequence length="133" mass="14287">MNEVTDSSGLYLRASNTLRDTSTTVLKEYCLRNSCANSLQVLHREESSEANQRCATPLSDRGNNIVICASSNLCPRITLLYNHKWIPGYPIPVYLSISGMRNSMGKAATGATIECGVVSVCPCKTNAPACGAV</sequence>
<name>A0ABY9E0I3_VITVI</name>
<dbReference type="EMBL" id="CP126666">
    <property type="protein sequence ID" value="WKA12996.1"/>
    <property type="molecule type" value="Genomic_DNA"/>
</dbReference>
<dbReference type="Proteomes" id="UP001227230">
    <property type="component" value="Chromosome 19"/>
</dbReference>
<evidence type="ECO:0000313" key="2">
    <source>
        <dbReference type="Proteomes" id="UP001227230"/>
    </source>
</evidence>
<keyword evidence="2" id="KW-1185">Reference proteome</keyword>
<accession>A0ABY9E0I3</accession>
<reference evidence="1 2" key="1">
    <citation type="journal article" date="2023" name="Hortic Res">
        <title>The complete reference genome for grapevine (Vitis vinifera L.) genetics and breeding.</title>
        <authorList>
            <person name="Shi X."/>
            <person name="Cao S."/>
            <person name="Wang X."/>
            <person name="Huang S."/>
            <person name="Wang Y."/>
            <person name="Liu Z."/>
            <person name="Liu W."/>
            <person name="Leng X."/>
            <person name="Peng Y."/>
            <person name="Wang N."/>
            <person name="Wang Y."/>
            <person name="Ma Z."/>
            <person name="Xu X."/>
            <person name="Zhang F."/>
            <person name="Xue H."/>
            <person name="Zhong H."/>
            <person name="Wang Y."/>
            <person name="Zhang K."/>
            <person name="Velt A."/>
            <person name="Avia K."/>
            <person name="Holtgrawe D."/>
            <person name="Grimplet J."/>
            <person name="Matus J.T."/>
            <person name="Ware D."/>
            <person name="Wu X."/>
            <person name="Wang H."/>
            <person name="Liu C."/>
            <person name="Fang Y."/>
            <person name="Rustenholz C."/>
            <person name="Cheng Z."/>
            <person name="Xiao H."/>
            <person name="Zhou Y."/>
        </authorList>
    </citation>
    <scope>NUCLEOTIDE SEQUENCE [LARGE SCALE GENOMIC DNA]</scope>
    <source>
        <strain evidence="2">cv. Pinot noir / PN40024</strain>
        <tissue evidence="1">Leaf</tissue>
    </source>
</reference>
<gene>
    <name evidence="1" type="ORF">VitviT2T_030335</name>
</gene>
<proteinExistence type="predicted"/>
<protein>
    <submittedName>
        <fullName evidence="1">Uncharacterized protein</fullName>
    </submittedName>
</protein>